<dbReference type="SUPFAM" id="SSF102114">
    <property type="entry name" value="Radical SAM enzymes"/>
    <property type="match status" value="1"/>
</dbReference>
<evidence type="ECO:0000313" key="1">
    <source>
        <dbReference type="EMBL" id="NEX21219.1"/>
    </source>
</evidence>
<dbReference type="InterPro" id="IPR013785">
    <property type="entry name" value="Aldolase_TIM"/>
</dbReference>
<protein>
    <recommendedName>
        <fullName evidence="3">Radical SAM protein</fullName>
    </recommendedName>
</protein>
<evidence type="ECO:0008006" key="3">
    <source>
        <dbReference type="Google" id="ProtNLM"/>
    </source>
</evidence>
<dbReference type="RefSeq" id="WP_164654320.1">
    <property type="nucleotide sequence ID" value="NZ_JAAIJR010000047.1"/>
</dbReference>
<dbReference type="AlphaFoldDB" id="A0A6P1DTV3"/>
<dbReference type="InterPro" id="IPR058240">
    <property type="entry name" value="rSAM_sf"/>
</dbReference>
<accession>A0A6P1DTV3</accession>
<sequence length="359" mass="40357">MNNKPIKYQSYFGKPLVYIDITNECSIGCEFCMYRDKHGSSNLVMNAVTRALIGNLSSGAMLVCISGEGEPLNAPSLCLDVLESISRGTAVEFISSGIVSWSRFDRFIEILDEKAALQDLIITLRISVDKWHFAKARDGLYRRIAERVLSSGRIRLRFRSVLSDYATVKKRLINEFSSCPGRIHWRWCSQIEASIASEEFVIPIDFKSLAYSGNSLVRAGGGDLINYLSGLEMRYGRRFTLGNLSSVSKLPGPDIVIKHDGVVSLYGLESVLRWRVDDVTLDLEMIQVTISNTPLIHLLYSMPLMDVIESVDSTERIWEILLQSNNPYWAVREIVSLFGDEIAELAADRRAFSGYEGRS</sequence>
<comment type="caution">
    <text evidence="1">The sequence shown here is derived from an EMBL/GenBank/DDBJ whole genome shotgun (WGS) entry which is preliminary data.</text>
</comment>
<keyword evidence="2" id="KW-1185">Reference proteome</keyword>
<dbReference type="Gene3D" id="3.20.20.70">
    <property type="entry name" value="Aldolase class I"/>
    <property type="match status" value="1"/>
</dbReference>
<dbReference type="Proteomes" id="UP000471640">
    <property type="component" value="Unassembled WGS sequence"/>
</dbReference>
<name>A0A6P1DTV3_9GAMM</name>
<evidence type="ECO:0000313" key="2">
    <source>
        <dbReference type="Proteomes" id="UP000471640"/>
    </source>
</evidence>
<organism evidence="1 2">
    <name type="scientific">Thiorhodococcus mannitoliphagus</name>
    <dbReference type="NCBI Taxonomy" id="329406"/>
    <lineage>
        <taxon>Bacteria</taxon>
        <taxon>Pseudomonadati</taxon>
        <taxon>Pseudomonadota</taxon>
        <taxon>Gammaproteobacteria</taxon>
        <taxon>Chromatiales</taxon>
        <taxon>Chromatiaceae</taxon>
        <taxon>Thiorhodococcus</taxon>
    </lineage>
</organism>
<reference evidence="1 2" key="2">
    <citation type="submission" date="2020-02" db="EMBL/GenBank/DDBJ databases">
        <title>Genome sequences of Thiorhodococcus mannitoliphagus and Thiorhodococcus minor, purple sulfur photosynthetic bacteria in the gammaproteobacterial family, Chromatiaceae.</title>
        <authorList>
            <person name="Aviles F.A."/>
            <person name="Meyer T.E."/>
            <person name="Kyndt J.A."/>
        </authorList>
    </citation>
    <scope>NUCLEOTIDE SEQUENCE [LARGE SCALE GENOMIC DNA]</scope>
    <source>
        <strain evidence="1 2">DSM 18266</strain>
    </source>
</reference>
<reference evidence="2" key="1">
    <citation type="journal article" date="2020" name="Microbiol. Resour. Announc.">
        <title>Draft Genome Sequences of Thiorhodococcus mannitoliphagus and Thiorhodococcus minor, Purple Sulfur Photosynthetic Bacteria in the Gammaproteobacterial Family Chromatiaceae.</title>
        <authorList>
            <person name="Aviles F.A."/>
            <person name="Meyer T.E."/>
            <person name="Kyndt J.A."/>
        </authorList>
    </citation>
    <scope>NUCLEOTIDE SEQUENCE [LARGE SCALE GENOMIC DNA]</scope>
    <source>
        <strain evidence="2">DSM 18266</strain>
    </source>
</reference>
<dbReference type="EMBL" id="JAAIJR010000047">
    <property type="protein sequence ID" value="NEX21219.1"/>
    <property type="molecule type" value="Genomic_DNA"/>
</dbReference>
<proteinExistence type="predicted"/>
<gene>
    <name evidence="1" type="ORF">G3480_12990</name>
</gene>